<name>A0A348AQL1_9FIRM</name>
<dbReference type="Pfam" id="PF19503">
    <property type="entry name" value="DUF6037"/>
    <property type="match status" value="1"/>
</dbReference>
<proteinExistence type="predicted"/>
<sequence length="212" mass="25095">MAISNIFGNLKLLKKDMEDKGWWIDSFLFNYNQQVYIVLIKLYTENEEKPDYALLKIEFLKRENHDDSLLVPANSLKLFVDAKTLREYFNIQYSENLGDILQQFNKHFASFIPTEVIDNKTEVQKRAMTKSLSISDAEDPDKIYCYKVRRNPNKPDGSLCQRSKFNDNKTKILRPTLYQRLKDETNLSFCFSKNQSEENSDETIIYNWTKNK</sequence>
<dbReference type="InterPro" id="IPR046100">
    <property type="entry name" value="DUF6037"/>
</dbReference>
<reference evidence="1 2" key="1">
    <citation type="journal article" date="2018" name="Int. J. Syst. Evol. Microbiol.">
        <title>Methylomusa anaerophila gen. nov., sp. nov., an anaerobic methanol-utilizing bacterium isolated from a microbial fuel cell.</title>
        <authorList>
            <person name="Amano N."/>
            <person name="Yamamuro A."/>
            <person name="Miyahara M."/>
            <person name="Kouzuma A."/>
            <person name="Abe T."/>
            <person name="Watanabe K."/>
        </authorList>
    </citation>
    <scope>NUCLEOTIDE SEQUENCE [LARGE SCALE GENOMIC DNA]</scope>
    <source>
        <strain evidence="1 2">MMFC1</strain>
    </source>
</reference>
<keyword evidence="2" id="KW-1185">Reference proteome</keyword>
<organism evidence="1 2">
    <name type="scientific">Methylomusa anaerophila</name>
    <dbReference type="NCBI Taxonomy" id="1930071"/>
    <lineage>
        <taxon>Bacteria</taxon>
        <taxon>Bacillati</taxon>
        <taxon>Bacillota</taxon>
        <taxon>Negativicutes</taxon>
        <taxon>Selenomonadales</taxon>
        <taxon>Sporomusaceae</taxon>
        <taxon>Methylomusa</taxon>
    </lineage>
</organism>
<dbReference type="RefSeq" id="WP_232035576.1">
    <property type="nucleotide sequence ID" value="NZ_DAOKYC010000001.1"/>
</dbReference>
<evidence type="ECO:0000313" key="1">
    <source>
        <dbReference type="EMBL" id="BBB93359.1"/>
    </source>
</evidence>
<accession>A0A348AQL1</accession>
<dbReference type="AlphaFoldDB" id="A0A348AQL1"/>
<evidence type="ECO:0000313" key="2">
    <source>
        <dbReference type="Proteomes" id="UP000276437"/>
    </source>
</evidence>
<dbReference type="KEGG" id="mana:MAMMFC1_04071"/>
<dbReference type="EMBL" id="AP018449">
    <property type="protein sequence ID" value="BBB93359.1"/>
    <property type="molecule type" value="Genomic_DNA"/>
</dbReference>
<dbReference type="Proteomes" id="UP000276437">
    <property type="component" value="Chromosome"/>
</dbReference>
<protein>
    <submittedName>
        <fullName evidence="1">Uncharacterized protein</fullName>
    </submittedName>
</protein>
<gene>
    <name evidence="1" type="ORF">MAMMFC1_04071</name>
</gene>